<dbReference type="AlphaFoldDB" id="A0AAV6JC88"/>
<evidence type="ECO:0000256" key="6">
    <source>
        <dbReference type="ARBA" id="ARBA00022777"/>
    </source>
</evidence>
<feature type="domain" description="Gnk2-homologous" evidence="11">
    <location>
        <begin position="34"/>
        <end position="135"/>
    </location>
</feature>
<dbReference type="PROSITE" id="PS51473">
    <property type="entry name" value="GNK2"/>
    <property type="match status" value="2"/>
</dbReference>
<evidence type="ECO:0000256" key="5">
    <source>
        <dbReference type="ARBA" id="ARBA00022741"/>
    </source>
</evidence>
<dbReference type="InterPro" id="IPR052059">
    <property type="entry name" value="CR_Ser/Thr_kinase"/>
</dbReference>
<keyword evidence="9" id="KW-0812">Transmembrane</keyword>
<keyword evidence="4" id="KW-0677">Repeat</keyword>
<dbReference type="Proteomes" id="UP000823749">
    <property type="component" value="Chromosome 8"/>
</dbReference>
<keyword evidence="7" id="KW-0067">ATP-binding</keyword>
<keyword evidence="8" id="KW-0675">Receptor</keyword>
<keyword evidence="13" id="KW-1185">Reference proteome</keyword>
<keyword evidence="1" id="KW-0723">Serine/threonine-protein kinase</keyword>
<keyword evidence="6" id="KW-0418">Kinase</keyword>
<comment type="caution">
    <text evidence="12">The sequence shown here is derived from an EMBL/GenBank/DDBJ whole genome shotgun (WGS) entry which is preliminary data.</text>
</comment>
<keyword evidence="5" id="KW-0547">Nucleotide-binding</keyword>
<evidence type="ECO:0000256" key="2">
    <source>
        <dbReference type="ARBA" id="ARBA00022679"/>
    </source>
</evidence>
<evidence type="ECO:0000256" key="3">
    <source>
        <dbReference type="ARBA" id="ARBA00022729"/>
    </source>
</evidence>
<evidence type="ECO:0000313" key="12">
    <source>
        <dbReference type="EMBL" id="KAG5536930.1"/>
    </source>
</evidence>
<proteinExistence type="predicted"/>
<feature type="transmembrane region" description="Helical" evidence="9">
    <location>
        <begin position="289"/>
        <end position="309"/>
    </location>
</feature>
<keyword evidence="9" id="KW-0472">Membrane</keyword>
<organism evidence="12 13">
    <name type="scientific">Rhododendron griersonianum</name>
    <dbReference type="NCBI Taxonomy" id="479676"/>
    <lineage>
        <taxon>Eukaryota</taxon>
        <taxon>Viridiplantae</taxon>
        <taxon>Streptophyta</taxon>
        <taxon>Embryophyta</taxon>
        <taxon>Tracheophyta</taxon>
        <taxon>Spermatophyta</taxon>
        <taxon>Magnoliopsida</taxon>
        <taxon>eudicotyledons</taxon>
        <taxon>Gunneridae</taxon>
        <taxon>Pentapetalae</taxon>
        <taxon>asterids</taxon>
        <taxon>Ericales</taxon>
        <taxon>Ericaceae</taxon>
        <taxon>Ericoideae</taxon>
        <taxon>Rhodoreae</taxon>
        <taxon>Rhododendron</taxon>
    </lineage>
</organism>
<dbReference type="CDD" id="cd23509">
    <property type="entry name" value="Gnk2-like"/>
    <property type="match status" value="2"/>
</dbReference>
<name>A0AAV6JC88_9ERIC</name>
<dbReference type="EMBL" id="JACTNZ010000008">
    <property type="protein sequence ID" value="KAG5536930.1"/>
    <property type="molecule type" value="Genomic_DNA"/>
</dbReference>
<evidence type="ECO:0000256" key="4">
    <source>
        <dbReference type="ARBA" id="ARBA00022737"/>
    </source>
</evidence>
<evidence type="ECO:0000313" key="13">
    <source>
        <dbReference type="Proteomes" id="UP000823749"/>
    </source>
</evidence>
<evidence type="ECO:0000256" key="1">
    <source>
        <dbReference type="ARBA" id="ARBA00022527"/>
    </source>
</evidence>
<protein>
    <recommendedName>
        <fullName evidence="11">Gnk2-homologous domain-containing protein</fullName>
    </recommendedName>
</protein>
<evidence type="ECO:0000259" key="11">
    <source>
        <dbReference type="PROSITE" id="PS51473"/>
    </source>
</evidence>
<feature type="domain" description="Gnk2-homologous" evidence="11">
    <location>
        <begin position="144"/>
        <end position="251"/>
    </location>
</feature>
<keyword evidence="9" id="KW-1133">Transmembrane helix</keyword>
<keyword evidence="3 10" id="KW-0732">Signal</keyword>
<dbReference type="GO" id="GO:0005524">
    <property type="term" value="F:ATP binding"/>
    <property type="evidence" value="ECO:0007669"/>
    <property type="project" value="UniProtKB-KW"/>
</dbReference>
<reference evidence="12" key="1">
    <citation type="submission" date="2020-08" db="EMBL/GenBank/DDBJ databases">
        <title>Plant Genome Project.</title>
        <authorList>
            <person name="Zhang R.-G."/>
        </authorList>
    </citation>
    <scope>NUCLEOTIDE SEQUENCE</scope>
    <source>
        <strain evidence="12">WSP0</strain>
        <tissue evidence="12">Leaf</tissue>
    </source>
</reference>
<dbReference type="Pfam" id="PF01657">
    <property type="entry name" value="Stress-antifung"/>
    <property type="match status" value="2"/>
</dbReference>
<evidence type="ECO:0000256" key="7">
    <source>
        <dbReference type="ARBA" id="ARBA00022840"/>
    </source>
</evidence>
<dbReference type="Gene3D" id="3.30.430.20">
    <property type="entry name" value="Gnk2 domain, C-X8-C-X2-C motif"/>
    <property type="match status" value="2"/>
</dbReference>
<dbReference type="InterPro" id="IPR038408">
    <property type="entry name" value="GNK2_sf"/>
</dbReference>
<dbReference type="GO" id="GO:0004674">
    <property type="term" value="F:protein serine/threonine kinase activity"/>
    <property type="evidence" value="ECO:0007669"/>
    <property type="project" value="UniProtKB-KW"/>
</dbReference>
<feature type="transmembrane region" description="Helical" evidence="9">
    <location>
        <begin position="330"/>
        <end position="346"/>
    </location>
</feature>
<accession>A0AAV6JC88</accession>
<evidence type="ECO:0000256" key="10">
    <source>
        <dbReference type="SAM" id="SignalP"/>
    </source>
</evidence>
<feature type="signal peptide" evidence="10">
    <location>
        <begin position="1"/>
        <end position="31"/>
    </location>
</feature>
<keyword evidence="2" id="KW-0808">Transferase</keyword>
<dbReference type="FunFam" id="3.30.430.20:FF:000015">
    <property type="entry name" value="Cysteine-rich receptor-like protein kinase 3"/>
    <property type="match status" value="1"/>
</dbReference>
<sequence length="494" mass="54036">MRFSNPNPKINSWVLLLVTLSISLLLSPSFSDPRIAVASVMCGHSNVTAEALFPNFGSVMEHLSEKIMKQQWGFYSVSDPNAPVFGFAQCHKDLSEVDCQLCFAEARTKIPHCLPASRGRIYLEGCFIRYDDYEFYDESVNAKYDSDLCSGSNKRLKGREEGEGFRGRVEAAVMSVTEEALGSRAGGFGAAEESSGAPGAYALGQCWNTINSTGCGVCLEDAWGEVRKCLPAAEGRALNAGCYLRYSTRNFFSEVELTMDGLGEDEKSNGFNMMFDFRYTAKLFASLRYRWLAANGLCILSFVLVLYLVGHAHPIAMATFSRLRLGYPQIIGASIVGCASLVLALLEEKNRRLCDLLCPYNIQVWKHYKAGNITRVLECDSLNGDGFQEREASNALQIGLLCTQTSAALRPSMSEVVLMLTAKGSETRIPSPKQPPFLNASVLAPTDSIKLSSSFSTVNTTTSNWHTAIDVSELTSPSSVASDDAIVIQTCEPR</sequence>
<dbReference type="PANTHER" id="PTHR47973">
    <property type="entry name" value="CYSTEINE-RICH RECEPTOR-LIKE PROTEIN KINASE 3"/>
    <property type="match status" value="1"/>
</dbReference>
<dbReference type="InterPro" id="IPR002902">
    <property type="entry name" value="GNK2"/>
</dbReference>
<feature type="chain" id="PRO_5043921816" description="Gnk2-homologous domain-containing protein" evidence="10">
    <location>
        <begin position="32"/>
        <end position="494"/>
    </location>
</feature>
<dbReference type="FunFam" id="3.30.430.20:FF:000029">
    <property type="entry name" value="Cysteine-rich receptor-like protein kinase 42"/>
    <property type="match status" value="1"/>
</dbReference>
<evidence type="ECO:0000256" key="8">
    <source>
        <dbReference type="ARBA" id="ARBA00023170"/>
    </source>
</evidence>
<gene>
    <name evidence="12" type="ORF">RHGRI_024383</name>
</gene>
<evidence type="ECO:0000256" key="9">
    <source>
        <dbReference type="SAM" id="Phobius"/>
    </source>
</evidence>